<name>A0A8H8CY39_AJECA</name>
<comment type="caution">
    <text evidence="1">The sequence shown here is derived from an EMBL/GenBank/DDBJ whole genome shotgun (WGS) entry which is preliminary data.</text>
</comment>
<dbReference type="EMBL" id="JAEVHI010000004">
    <property type="protein sequence ID" value="KAG5294019.1"/>
    <property type="molecule type" value="Genomic_DNA"/>
</dbReference>
<dbReference type="OrthoDB" id="5397734at2759"/>
<dbReference type="AlphaFoldDB" id="A0A8H8CY39"/>
<dbReference type="Proteomes" id="UP000670092">
    <property type="component" value="Unassembled WGS sequence"/>
</dbReference>
<organism evidence="1 2">
    <name type="scientific">Ajellomyces capsulatus</name>
    <name type="common">Darling's disease fungus</name>
    <name type="synonym">Histoplasma capsulatum</name>
    <dbReference type="NCBI Taxonomy" id="5037"/>
    <lineage>
        <taxon>Eukaryota</taxon>
        <taxon>Fungi</taxon>
        <taxon>Dikarya</taxon>
        <taxon>Ascomycota</taxon>
        <taxon>Pezizomycotina</taxon>
        <taxon>Eurotiomycetes</taxon>
        <taxon>Eurotiomycetidae</taxon>
        <taxon>Onygenales</taxon>
        <taxon>Ajellomycetaceae</taxon>
        <taxon>Histoplasma</taxon>
    </lineage>
</organism>
<protein>
    <submittedName>
        <fullName evidence="1">Uncharacterized protein</fullName>
    </submittedName>
</protein>
<proteinExistence type="predicted"/>
<sequence length="115" mass="13492">MLLKRRKKPKFLVAYLNPKLRISKMASLSPRSIQNVMMFKSWVFVNLTSLSDEYKECRRIIELASMELGIYLHQRSLFNPNSDGNVNPHVLKNLNQLLNNIRIRTLVAASWLSRY</sequence>
<dbReference type="VEuPathDB" id="FungiDB:I7I52_05523"/>
<reference evidence="1 2" key="1">
    <citation type="submission" date="2021-01" db="EMBL/GenBank/DDBJ databases">
        <title>Chromosome-level genome assembly of a human fungal pathogen reveals clustering of transcriptionally co-regulated genes.</title>
        <authorList>
            <person name="Voorhies M."/>
            <person name="Cohen S."/>
            <person name="Shea T.P."/>
            <person name="Petrus S."/>
            <person name="Munoz J.F."/>
            <person name="Poplawski S."/>
            <person name="Goldman W.E."/>
            <person name="Michael T."/>
            <person name="Cuomo C.A."/>
            <person name="Sil A."/>
            <person name="Beyhan S."/>
        </authorList>
    </citation>
    <scope>NUCLEOTIDE SEQUENCE [LARGE SCALE GENOMIC DNA]</scope>
    <source>
        <strain evidence="1 2">G184AR</strain>
    </source>
</reference>
<gene>
    <name evidence="1" type="ORF">I7I52_05523</name>
</gene>
<evidence type="ECO:0000313" key="2">
    <source>
        <dbReference type="Proteomes" id="UP000670092"/>
    </source>
</evidence>
<evidence type="ECO:0000313" key="1">
    <source>
        <dbReference type="EMBL" id="KAG5294019.1"/>
    </source>
</evidence>
<accession>A0A8H8CY39</accession>